<dbReference type="InterPro" id="IPR047336">
    <property type="entry name" value="RUN_FYCO1"/>
</dbReference>
<dbReference type="GeneID" id="100372298"/>
<dbReference type="InterPro" id="IPR011011">
    <property type="entry name" value="Znf_FYVE_PHD"/>
</dbReference>
<organism evidence="10 11">
    <name type="scientific">Saccoglossus kowalevskii</name>
    <name type="common">Acorn worm</name>
    <dbReference type="NCBI Taxonomy" id="10224"/>
    <lineage>
        <taxon>Eukaryota</taxon>
        <taxon>Metazoa</taxon>
        <taxon>Hemichordata</taxon>
        <taxon>Enteropneusta</taxon>
        <taxon>Harrimaniidae</taxon>
        <taxon>Saccoglossus</taxon>
    </lineage>
</organism>
<evidence type="ECO:0000313" key="11">
    <source>
        <dbReference type="RefSeq" id="XP_002742000.2"/>
    </source>
</evidence>
<feature type="coiled-coil region" evidence="5">
    <location>
        <begin position="1165"/>
        <end position="1284"/>
    </location>
</feature>
<dbReference type="Proteomes" id="UP000694865">
    <property type="component" value="Unplaced"/>
</dbReference>
<dbReference type="Pfam" id="PF01363">
    <property type="entry name" value="FYVE"/>
    <property type="match status" value="1"/>
</dbReference>
<dbReference type="PROSITE" id="PS50178">
    <property type="entry name" value="ZF_FYVE"/>
    <property type="match status" value="1"/>
</dbReference>
<feature type="compositionally biased region" description="Polar residues" evidence="6">
    <location>
        <begin position="1424"/>
        <end position="1441"/>
    </location>
</feature>
<evidence type="ECO:0000313" key="10">
    <source>
        <dbReference type="Proteomes" id="UP000694865"/>
    </source>
</evidence>
<dbReference type="InterPro" id="IPR017455">
    <property type="entry name" value="Znf_FYVE-rel"/>
</dbReference>
<dbReference type="PROSITE" id="PS50866">
    <property type="entry name" value="GOLD"/>
    <property type="match status" value="1"/>
</dbReference>
<keyword evidence="5" id="KW-0175">Coiled coil</keyword>
<reference evidence="11" key="1">
    <citation type="submission" date="2025-08" db="UniProtKB">
        <authorList>
            <consortium name="RefSeq"/>
        </authorList>
    </citation>
    <scope>IDENTIFICATION</scope>
    <source>
        <tissue evidence="11">Testes</tissue>
    </source>
</reference>
<dbReference type="RefSeq" id="XP_002742000.2">
    <property type="nucleotide sequence ID" value="XM_002741954.2"/>
</dbReference>
<protein>
    <submittedName>
        <fullName evidence="11">FYVE and coiled-coil domain-containing protein 1-like</fullName>
    </submittedName>
</protein>
<evidence type="ECO:0000259" key="8">
    <source>
        <dbReference type="PROSITE" id="PS50826"/>
    </source>
</evidence>
<name>A0ABM0H1B1_SACKO</name>
<dbReference type="Gene3D" id="2.60.120.680">
    <property type="entry name" value="GOLD domain"/>
    <property type="match status" value="1"/>
</dbReference>
<feature type="region of interest" description="Disordered" evidence="6">
    <location>
        <begin position="1401"/>
        <end position="1467"/>
    </location>
</feature>
<feature type="domain" description="RUN" evidence="8">
    <location>
        <begin position="32"/>
        <end position="165"/>
    </location>
</feature>
<dbReference type="InterPro" id="IPR047337">
    <property type="entry name" value="FYVE_FYCO1"/>
</dbReference>
<dbReference type="InterPro" id="IPR004012">
    <property type="entry name" value="Run_dom"/>
</dbReference>
<keyword evidence="2 4" id="KW-0863">Zinc-finger</keyword>
<feature type="region of interest" description="Disordered" evidence="6">
    <location>
        <begin position="1520"/>
        <end position="1539"/>
    </location>
</feature>
<gene>
    <name evidence="11" type="primary">LOC100372298</name>
</gene>
<feature type="compositionally biased region" description="Polar residues" evidence="6">
    <location>
        <begin position="1450"/>
        <end position="1463"/>
    </location>
</feature>
<evidence type="ECO:0000256" key="1">
    <source>
        <dbReference type="ARBA" id="ARBA00022723"/>
    </source>
</evidence>
<evidence type="ECO:0000256" key="3">
    <source>
        <dbReference type="ARBA" id="ARBA00022833"/>
    </source>
</evidence>
<dbReference type="SUPFAM" id="SSF140741">
    <property type="entry name" value="RUN domain-like"/>
    <property type="match status" value="1"/>
</dbReference>
<feature type="domain" description="GOLD" evidence="9">
    <location>
        <begin position="1540"/>
        <end position="1659"/>
    </location>
</feature>
<feature type="coiled-coil region" evidence="5">
    <location>
        <begin position="718"/>
        <end position="780"/>
    </location>
</feature>
<dbReference type="CDD" id="cd15726">
    <property type="entry name" value="FYVE_FYCO1"/>
    <property type="match status" value="1"/>
</dbReference>
<feature type="region of interest" description="Disordered" evidence="6">
    <location>
        <begin position="197"/>
        <end position="216"/>
    </location>
</feature>
<dbReference type="SUPFAM" id="SSF57903">
    <property type="entry name" value="FYVE/PHD zinc finger"/>
    <property type="match status" value="1"/>
</dbReference>
<dbReference type="SMART" id="SM00064">
    <property type="entry name" value="FYVE"/>
    <property type="match status" value="1"/>
</dbReference>
<dbReference type="Gene3D" id="1.20.58.900">
    <property type="match status" value="1"/>
</dbReference>
<feature type="coiled-coil region" evidence="5">
    <location>
        <begin position="228"/>
        <end position="269"/>
    </location>
</feature>
<accession>A0ABM0H1B1</accession>
<sequence>MAKAKEPKIIQDLKECVRDLKQDYKDNQYPVTDDNTALHKFCAKLEYLLQVERKEKSSLLGGRKEHWNYFYECLYKVKGLNDGIRFVKSLNEVRLPLGKGRAFIRYSLVHQRLADTLQQCVMNQKVTSDWYKPKSVLLNSNYCMLIINDLYDLNDIQFDLSPTGYDLDNAWPTFARKSFGIPAYGLWQPPSRSSSVSSLTSLTSQPNDSFAPGSPRITTKLSVSEEKYTELQIEVDQQQITIEQLRQEIDQLQIDKDEMKKLALDTETRLSDVTNQLQRKIQDLEYKASIVTTELETKGKTWDEEEKKLISRLEDAEKTNNELYVRIDCLNKQHESREKVFSAGEHDLRQQLKSSEACSAELRIELKSLQQELLSKQTANMQKKEHIQDLEGKLQIMESKCVELIDKMEGYVDDKDSKASDHFDSSNKVHELLNKMTETETLNISLKGENDELHRKVQSLKLKLEENEKTYSNNCEHLQCELEELQKASSTTEEICKSKLAKFEKTKLALSQENELLKEQVEKQQSDLHMHSSEVDSLRVNVSKLNEELLSRQNDNQKKTMDAKKVQEDLNIRVSKLTNKLELIESERASEKDKLVVKIQELEERKCELINTCENLRDELRTLKIENSTLQTRFDETDSGIVLMKSVAEKTQVQLVKKNEKLEHVKTELSELRELVDCVDGTYEQMQNLTRNVSDNNKIFGEKILGFVEGRRKMEDRLKHLDNRSTEQETLVSELQQKTVKHEMEVRGLQLQLADLKTYISKLENEQVTLQSAFENKTQELEDAKVKFVKKDDDHQKLMIDVEELRKVMSQREIDFEKLLTEKEEVERHLSETREEVDHIQKENRQLQDMLREIEHDVAEKITVKDAETVELMLKEESLEKGMNDLRDNNIMMVNDNDDLKDKLKNMEIELENSKTEIERISRDKLCSDEKVREFESALERDRESLRQTQSTLDDLRKIHKDDSSQEQVFEERKQQMMKEHEDKEEFLKEQFKSIQDDLKNEVKIKSKELKDLKDQYDLLLKEKNEINDKNKHLNMEISRINEAYDLLVTEREEVQEKLEQSSVEAADKISSLTKEMDELICNVNAITLERDNVQITKNYLQKQLDERDEIMMVKEEKVVELQAEITNLKAMMESEVSALSFQLSTETMQYQQQLKTYADQAIEMMNLRDKNSENEQLTAQLERQLSQTIKESDQEIEKLRMELQEVSAAMAAKKEECQSLHLSVDKLSDVVQEEREGNKKAKCEISRLQNQLDNFEKNKETEMAQLDSDNAELKKRLIKLIRDKDNLWQKTDWLAHQQKLQAAERWLDDKEVSHCMLCNTEFSIITRRHHCRLCGRIFCHNCSNNWIMTKHSSKKARACQGCHAKLQHQQDGGLLDASLVEMSDDEIDPALLKSQISRLSMESGNDDMSSTTTTPDDDERSNSRSSFVTASSGVMSPSSEDGNEFPPRTNDSNVGTGNTNESVKPLSLLEEPKKVDPSASVVMTTGDVGAASETTMDDIDSSRDELFDLISDEEIAKTKEDEKSNTLGSSMEISDDSLTSSLTMSVEQLENPSNESKEIWIKPGKSYVVPVLVEKPGITLCWEFTTEPKNISFSVTYRETEETKLEDSQVLIPLCRCNSHRQAVQGELMARQCGLYTLLFDNSFSRFTSKKAKYKLQVKQPGAANLSN</sequence>
<feature type="coiled-coil region" evidence="5">
    <location>
        <begin position="443"/>
        <end position="675"/>
    </location>
</feature>
<dbReference type="PROSITE" id="PS50826">
    <property type="entry name" value="RUN"/>
    <property type="match status" value="1"/>
</dbReference>
<dbReference type="PANTHER" id="PTHR46753">
    <property type="entry name" value="FYVE AND COILED-COIL DOMAIN-CONTAINING PROTEIN 1"/>
    <property type="match status" value="1"/>
</dbReference>
<keyword evidence="3" id="KW-0862">Zinc</keyword>
<dbReference type="InterPro" id="IPR037213">
    <property type="entry name" value="Run_dom_sf"/>
</dbReference>
<dbReference type="PANTHER" id="PTHR46753:SF2">
    <property type="entry name" value="FYVE AND COILED-COIL DOMAIN-CONTAINING PROTEIN 1"/>
    <property type="match status" value="1"/>
</dbReference>
<dbReference type="SUPFAM" id="SSF101576">
    <property type="entry name" value="Supernatant protein factor (SPF), C-terminal domain"/>
    <property type="match status" value="1"/>
</dbReference>
<evidence type="ECO:0000256" key="4">
    <source>
        <dbReference type="PROSITE-ProRule" id="PRU00091"/>
    </source>
</evidence>
<dbReference type="InterPro" id="IPR036598">
    <property type="entry name" value="GOLD_dom_sf"/>
</dbReference>
<evidence type="ECO:0000259" key="9">
    <source>
        <dbReference type="PROSITE" id="PS50866"/>
    </source>
</evidence>
<dbReference type="InterPro" id="IPR000306">
    <property type="entry name" value="Znf_FYVE"/>
</dbReference>
<feature type="compositionally biased region" description="Basic and acidic residues" evidence="6">
    <location>
        <begin position="954"/>
        <end position="968"/>
    </location>
</feature>
<feature type="coiled-coil region" evidence="5">
    <location>
        <begin position="816"/>
        <end position="860"/>
    </location>
</feature>
<dbReference type="SMART" id="SM00593">
    <property type="entry name" value="RUN"/>
    <property type="match status" value="1"/>
</dbReference>
<evidence type="ECO:0000256" key="5">
    <source>
        <dbReference type="SAM" id="Coils"/>
    </source>
</evidence>
<dbReference type="InterPro" id="IPR013083">
    <property type="entry name" value="Znf_RING/FYVE/PHD"/>
</dbReference>
<dbReference type="InterPro" id="IPR009038">
    <property type="entry name" value="GOLD_dom"/>
</dbReference>
<feature type="domain" description="FYVE-type" evidence="7">
    <location>
        <begin position="1310"/>
        <end position="1368"/>
    </location>
</feature>
<evidence type="ECO:0000256" key="2">
    <source>
        <dbReference type="ARBA" id="ARBA00022771"/>
    </source>
</evidence>
<dbReference type="CDD" id="cd17698">
    <property type="entry name" value="RUN_FYCO1"/>
    <property type="match status" value="1"/>
</dbReference>
<feature type="coiled-coil region" evidence="5">
    <location>
        <begin position="313"/>
        <end position="407"/>
    </location>
</feature>
<evidence type="ECO:0000256" key="6">
    <source>
        <dbReference type="SAM" id="MobiDB-lite"/>
    </source>
</evidence>
<feature type="region of interest" description="Disordered" evidence="6">
    <location>
        <begin position="938"/>
        <end position="968"/>
    </location>
</feature>
<proteinExistence type="predicted"/>
<dbReference type="Gene3D" id="3.30.40.10">
    <property type="entry name" value="Zinc/RING finger domain, C3HC4 (zinc finger)"/>
    <property type="match status" value="1"/>
</dbReference>
<evidence type="ECO:0000259" key="7">
    <source>
        <dbReference type="PROSITE" id="PS50178"/>
    </source>
</evidence>
<keyword evidence="1" id="KW-0479">Metal-binding</keyword>
<dbReference type="Pfam" id="PF02759">
    <property type="entry name" value="RUN"/>
    <property type="match status" value="1"/>
</dbReference>
<keyword evidence="10" id="KW-1185">Reference proteome</keyword>